<organism evidence="1 2">
    <name type="scientific">Austropuccinia psidii MF-1</name>
    <dbReference type="NCBI Taxonomy" id="1389203"/>
    <lineage>
        <taxon>Eukaryota</taxon>
        <taxon>Fungi</taxon>
        <taxon>Dikarya</taxon>
        <taxon>Basidiomycota</taxon>
        <taxon>Pucciniomycotina</taxon>
        <taxon>Pucciniomycetes</taxon>
        <taxon>Pucciniales</taxon>
        <taxon>Sphaerophragmiaceae</taxon>
        <taxon>Austropuccinia</taxon>
    </lineage>
</organism>
<keyword evidence="2" id="KW-1185">Reference proteome</keyword>
<protein>
    <submittedName>
        <fullName evidence="1">Uncharacterized protein</fullName>
    </submittedName>
</protein>
<dbReference type="OrthoDB" id="3068303at2759"/>
<proteinExistence type="predicted"/>
<name>A0A9Q3JXP7_9BASI</name>
<comment type="caution">
    <text evidence="1">The sequence shown here is derived from an EMBL/GenBank/DDBJ whole genome shotgun (WGS) entry which is preliminary data.</text>
</comment>
<evidence type="ECO:0000313" key="1">
    <source>
        <dbReference type="EMBL" id="MBW0569951.1"/>
    </source>
</evidence>
<dbReference type="EMBL" id="AVOT02085340">
    <property type="protein sequence ID" value="MBW0569951.1"/>
    <property type="molecule type" value="Genomic_DNA"/>
</dbReference>
<gene>
    <name evidence="1" type="ORF">O181_109666</name>
</gene>
<evidence type="ECO:0000313" key="2">
    <source>
        <dbReference type="Proteomes" id="UP000765509"/>
    </source>
</evidence>
<sequence length="76" mass="8716">MKEDLVEILFQCREVFASNNEPLGAIKGHLVEIMLNVERPYPPLSRRPAYPANLRAIEELETNINKLRKVGALRMV</sequence>
<reference evidence="1" key="1">
    <citation type="submission" date="2021-03" db="EMBL/GenBank/DDBJ databases">
        <title>Draft genome sequence of rust myrtle Austropuccinia psidii MF-1, a brazilian biotype.</title>
        <authorList>
            <person name="Quecine M.C."/>
            <person name="Pachon D.M.R."/>
            <person name="Bonatelli M.L."/>
            <person name="Correr F.H."/>
            <person name="Franceschini L.M."/>
            <person name="Leite T.F."/>
            <person name="Margarido G.R.A."/>
            <person name="Almeida C.A."/>
            <person name="Ferrarezi J.A."/>
            <person name="Labate C.A."/>
        </authorList>
    </citation>
    <scope>NUCLEOTIDE SEQUENCE</scope>
    <source>
        <strain evidence="1">MF-1</strain>
    </source>
</reference>
<dbReference type="Proteomes" id="UP000765509">
    <property type="component" value="Unassembled WGS sequence"/>
</dbReference>
<dbReference type="AlphaFoldDB" id="A0A9Q3JXP7"/>
<accession>A0A9Q3JXP7</accession>